<evidence type="ECO:0000256" key="2">
    <source>
        <dbReference type="ARBA" id="ARBA00022737"/>
    </source>
</evidence>
<keyword evidence="4" id="KW-1133">Transmembrane helix</keyword>
<dbReference type="InterPro" id="IPR013519">
    <property type="entry name" value="Int_alpha_beta-p"/>
</dbReference>
<dbReference type="Proteomes" id="UP000663860">
    <property type="component" value="Unassembled WGS sequence"/>
</dbReference>
<dbReference type="InterPro" id="IPR013517">
    <property type="entry name" value="FG-GAP"/>
</dbReference>
<feature type="transmembrane region" description="Helical" evidence="4">
    <location>
        <begin position="57"/>
        <end position="77"/>
    </location>
</feature>
<dbReference type="Pfam" id="PF13517">
    <property type="entry name" value="FG-GAP_3"/>
    <property type="match status" value="11"/>
</dbReference>
<dbReference type="InterPro" id="IPR032675">
    <property type="entry name" value="LRR_dom_sf"/>
</dbReference>
<dbReference type="Gene3D" id="3.80.10.10">
    <property type="entry name" value="Ribonuclease Inhibitor"/>
    <property type="match status" value="1"/>
</dbReference>
<dbReference type="EMBL" id="CAJNOE010000178">
    <property type="protein sequence ID" value="CAF1016107.1"/>
    <property type="molecule type" value="Genomic_DNA"/>
</dbReference>
<evidence type="ECO:0000256" key="1">
    <source>
        <dbReference type="ARBA" id="ARBA00022729"/>
    </source>
</evidence>
<dbReference type="SUPFAM" id="SSF69318">
    <property type="entry name" value="Integrin alpha N-terminal domain"/>
    <property type="match status" value="5"/>
</dbReference>
<dbReference type="PROSITE" id="PS50181">
    <property type="entry name" value="FBOX"/>
    <property type="match status" value="1"/>
</dbReference>
<organism evidence="6 7">
    <name type="scientific">Adineta steineri</name>
    <dbReference type="NCBI Taxonomy" id="433720"/>
    <lineage>
        <taxon>Eukaryota</taxon>
        <taxon>Metazoa</taxon>
        <taxon>Spiralia</taxon>
        <taxon>Gnathifera</taxon>
        <taxon>Rotifera</taxon>
        <taxon>Eurotatoria</taxon>
        <taxon>Bdelloidea</taxon>
        <taxon>Adinetida</taxon>
        <taxon>Adinetidae</taxon>
        <taxon>Adineta</taxon>
    </lineage>
</organism>
<name>A0A814HXT2_9BILA</name>
<dbReference type="InterPro" id="IPR001810">
    <property type="entry name" value="F-box_dom"/>
</dbReference>
<evidence type="ECO:0000313" key="7">
    <source>
        <dbReference type="Proteomes" id="UP000663860"/>
    </source>
</evidence>
<evidence type="ECO:0000256" key="4">
    <source>
        <dbReference type="SAM" id="Phobius"/>
    </source>
</evidence>
<reference evidence="6" key="1">
    <citation type="submission" date="2021-02" db="EMBL/GenBank/DDBJ databases">
        <authorList>
            <person name="Nowell W R."/>
        </authorList>
    </citation>
    <scope>NUCLEOTIDE SEQUENCE</scope>
</reference>
<dbReference type="PANTHER" id="PTHR46580:SF4">
    <property type="entry name" value="ATP_GTP-BINDING PROTEIN"/>
    <property type="match status" value="1"/>
</dbReference>
<dbReference type="SMART" id="SM00191">
    <property type="entry name" value="Int_alpha"/>
    <property type="match status" value="8"/>
</dbReference>
<comment type="caution">
    <text evidence="6">The sequence shown here is derived from an EMBL/GenBank/DDBJ whole genome shotgun (WGS) entry which is preliminary data.</text>
</comment>
<dbReference type="Gene3D" id="2.130.10.130">
    <property type="entry name" value="Integrin alpha, N-terminal"/>
    <property type="match status" value="5"/>
</dbReference>
<keyword evidence="1" id="KW-0732">Signal</keyword>
<keyword evidence="4" id="KW-0812">Transmembrane</keyword>
<gene>
    <name evidence="6" type="ORF">IZO911_LOCUS18453</name>
</gene>
<keyword evidence="4" id="KW-0472">Membrane</keyword>
<dbReference type="Gene3D" id="2.30.30.100">
    <property type="match status" value="7"/>
</dbReference>
<feature type="domain" description="F-box" evidence="5">
    <location>
        <begin position="1521"/>
        <end position="1568"/>
    </location>
</feature>
<proteinExistence type="predicted"/>
<dbReference type="InterPro" id="IPR028994">
    <property type="entry name" value="Integrin_alpha_N"/>
</dbReference>
<sequence length="2041" mass="223851">MEMTLNNIDILPSENVDDNEISVSKSKIINNDRDNSKTTSVTKTSCISCMSHTTRSILCFAGFTSIAMLIGILIVYYSTPKPANKICGYILKSETRSSTDDDSRPHSISIGDFNKDGHPDIVVSNSGSNNIGIFLRQGNNTFDDQKTYSTGSDSFPYAVAVGDFNNDQRQDIAVANFGTNSVGIFLGMDNGTFASQRTFSTGSSRPRWIDVGDFNKDTQLDIVVVNYGTNSIGILLGTGDGNFVSQTTFSTGFDSIPYALAVTDFDHDDNLDIAVANYGTNTIGIYFGRGNMEFSIQIIFNTGINSHPYSIAINDLNNDTHMDIVVACSGSNNIGILLGFGNGTFTTLTKYSTGNNSFPQSIVIADFDNDNNLDIIVANYGTDSLGAFFGYGNGLFADQILFFTDFDYTPFSIATCDFNNDDLSDIAVVNFDHNYIDIILTYRIYSFSNQTAYSTGTNAGPYTVIVSDYNNDSRTDIFVTNFVTSKVRIFKGFGNGTFSTQASYSTRTGLGLNSVATGDFNNDNQLDMVVSNMLDNNIGIFLGYGNGSFSSQITYSTGSGSQPAGVIVADLNNDNQLDIIITNSGTNNIGIFLAFGNGSFSTQTTYSTGINSAPQSAITGHFNNDSYLDIAVANFHFSGIGVFFGRGNGTFTDQTFFFTGSGSGPNSIVTGDLNNDGQLDIIVSLYFNLAIDIFLSFGNGTFASPVSYSTGSGSQPQSINIGDFNNDYKLDIVVANCQTANVAVFKGNGDGTMQDEETYSTGSNSCPHSVAVGNFNSDNRLDIVVSNFYTSVIGIFLGFTYMTGIRENTYSTGTSPHPRTVALGDFNNDNQLDMTIAYYELNAIGVSLGQTFGNFPLNTIFSTGDLSYPTSVALDDLNNDNQVDIAVTNSGTNNVAILFGDGNGNFSSPEIYSTGFGSIPQSLAINDFNNDRKPDIVVVNSGTNNIFTFLKYDIGAFKKQISHFTGTHSTPQSVSAGDFNNDGWIDFVVANSGINTIGIFLGLGNGTFSSQVASYSTGIGSSPQPTIVVDLNNDSYLDIVVANYYSGNIGVFLGYGHGNFSNQTTYATGSNSGPADVTFADLNKDNCLDIIVALELSHNIGIFYGNGDGTFSNVSLYPTGTNSYPISVAIADFNEDNRLDIVVVNYATANMCIFYGSINDTFSIQGNYSTGSGSHPDSVIVADFNNDHRLDIAVANSGTDNIGIFFGNSNHTFSQQITLSTGNNSAPSWIAAGDFNNDNQMDIVTANYGNGYLGVLLGCVNGTFFSQLLYSTGDNSEPYHLAIADFNNDSRLDVIIANYGSDSVGVLFGYVNESFLNAPAYSTGLSSQPTSIAIADFDNDTQKDIVVTNTGMDNIMIIFGSGYGTFNSQTITYSTGNGSQPCWVAVGDFNMDNRSDIVVANSGSDNIGVFLSNGTNSFSKQMNYFTGVLSRPYSVAILDFNNDTLLDIAVANYGANNLVIFLGFGNGSFAMEQIFPTGFKSNPFALAVGDVNNDRLMDIVATNNGYGNSNNIIRREMNRSNVHLLDLPDEILLIILTKLNNIDVHYSLLNIHNRRLSVLCKEKNFSNILDFTSIKNDSPNDCRKFNQICTEILPRICHNVKYFIVELNSMERILLAANYPNLTQLKIVNFKQDIALHYFTDESSLRNIFQQQITQLILINNDTRDIIGSSENYTKNVYGQIFNLFKNLKHFSVDGIGYRSYPSLTLCNLPSTTLLSSTLTYLCINVYSFDDCLYILDGRLKQLTTLIVHISYMDDISTVRNIDELVTLKYFSFKYDYLINSYDTNILPLLRRMKYLEKLTLYLRVQNRSTFIDKTHLENEILSYIPTLQLFTFYISTYNKTIDLFHNMVAQLSTIYIKNQHVNSIINYISSWTAVCSIFSIPFEFHRLEDIGNLFPDIIFNHVTYLLVQDINPFNHEFFIRIARAFPSLKTLRVFNCESQSSNTTDVCLDENTSNVIAEYPHLTVLDVSGGEIDYTEQFLNETKTYVPCLTELIVIYIDLKLVTNNFTREETRRNCANIKRLVMSPSLVHSQNFYVYFPSL</sequence>
<keyword evidence="2" id="KW-0677">Repeat</keyword>
<keyword evidence="3" id="KW-0325">Glycoprotein</keyword>
<evidence type="ECO:0000259" key="5">
    <source>
        <dbReference type="PROSITE" id="PS50181"/>
    </source>
</evidence>
<protein>
    <recommendedName>
        <fullName evidence="5">F-box domain-containing protein</fullName>
    </recommendedName>
</protein>
<accession>A0A814HXT2</accession>
<evidence type="ECO:0000313" key="6">
    <source>
        <dbReference type="EMBL" id="CAF1016107.1"/>
    </source>
</evidence>
<evidence type="ECO:0000256" key="3">
    <source>
        <dbReference type="ARBA" id="ARBA00023180"/>
    </source>
</evidence>
<dbReference type="PANTHER" id="PTHR46580">
    <property type="entry name" value="SENSOR KINASE-RELATED"/>
    <property type="match status" value="1"/>
</dbReference>